<proteinExistence type="predicted"/>
<protein>
    <submittedName>
        <fullName evidence="1">Uncharacterized protein</fullName>
    </submittedName>
</protein>
<evidence type="ECO:0000313" key="1">
    <source>
        <dbReference type="EMBL" id="MEE2050344.1"/>
    </source>
</evidence>
<name>A0ABU7KM24_9ACTN</name>
<organism evidence="1 2">
    <name type="scientific">Nocardiopsis tropica</name>
    <dbReference type="NCBI Taxonomy" id="109330"/>
    <lineage>
        <taxon>Bacteria</taxon>
        <taxon>Bacillati</taxon>
        <taxon>Actinomycetota</taxon>
        <taxon>Actinomycetes</taxon>
        <taxon>Streptosporangiales</taxon>
        <taxon>Nocardiopsidaceae</taxon>
        <taxon>Nocardiopsis</taxon>
    </lineage>
</organism>
<dbReference type="Proteomes" id="UP001348641">
    <property type="component" value="Unassembled WGS sequence"/>
</dbReference>
<sequence length="113" mass="12599">MTLGDLARGETLHAYEVPGTGHHLVVINLLYADDVPRIERAYQALDHPARPHVWAAMVTPDPWVDPAGYAEARWWATLERLDLDLIRLMESRGHATAWPHGYSAGPLLSPSRA</sequence>
<dbReference type="RefSeq" id="WP_330157569.1">
    <property type="nucleotide sequence ID" value="NZ_BAAAJA010000067.1"/>
</dbReference>
<gene>
    <name evidence="1" type="ORF">Q8A49_07530</name>
</gene>
<evidence type="ECO:0000313" key="2">
    <source>
        <dbReference type="Proteomes" id="UP001348641"/>
    </source>
</evidence>
<comment type="caution">
    <text evidence="1">The sequence shown here is derived from an EMBL/GenBank/DDBJ whole genome shotgun (WGS) entry which is preliminary data.</text>
</comment>
<dbReference type="EMBL" id="JAUUCC010000013">
    <property type="protein sequence ID" value="MEE2050344.1"/>
    <property type="molecule type" value="Genomic_DNA"/>
</dbReference>
<reference evidence="1 2" key="1">
    <citation type="submission" date="2023-07" db="EMBL/GenBank/DDBJ databases">
        <authorList>
            <person name="Girao M."/>
            <person name="Carvalho M.F."/>
        </authorList>
    </citation>
    <scope>NUCLEOTIDE SEQUENCE [LARGE SCALE GENOMIC DNA]</scope>
    <source>
        <strain evidence="1 2">66/93</strain>
    </source>
</reference>
<accession>A0ABU7KM24</accession>